<evidence type="ECO:0000256" key="3">
    <source>
        <dbReference type="ARBA" id="ARBA00022777"/>
    </source>
</evidence>
<dbReference type="InterPro" id="IPR005929">
    <property type="entry name" value="Ribulokinase"/>
</dbReference>
<dbReference type="AlphaFoldDB" id="A0A1C7P173"/>
<evidence type="ECO:0000256" key="6">
    <source>
        <dbReference type="ARBA" id="ARBA00023277"/>
    </source>
</evidence>
<dbReference type="GO" id="GO:0019150">
    <property type="term" value="F:D-ribulokinase activity"/>
    <property type="evidence" value="ECO:0007669"/>
    <property type="project" value="TreeGrafter"/>
</dbReference>
<evidence type="ECO:0000313" key="9">
    <source>
        <dbReference type="EMBL" id="OBZ94968.1"/>
    </source>
</evidence>
<dbReference type="SUPFAM" id="SSF53067">
    <property type="entry name" value="Actin-like ATPase domain"/>
    <property type="match status" value="2"/>
</dbReference>
<dbReference type="PATRIC" id="fig|1612624.7.peg.4774"/>
<dbReference type="Gene3D" id="3.30.420.40">
    <property type="match status" value="2"/>
</dbReference>
<dbReference type="PANTHER" id="PTHR43435:SF4">
    <property type="entry name" value="FGGY CARBOHYDRATE KINASE DOMAIN-CONTAINING PROTEIN"/>
    <property type="match status" value="1"/>
</dbReference>
<reference evidence="9 10" key="1">
    <citation type="journal article" date="2016" name="Syst. Appl. Microbiol.">
        <title>Pararhizobium polonicum sp. nov. isolated from tumors on stone fruit rootstocks.</title>
        <authorList>
            <person name="Pulawska J."/>
            <person name="Kuzmanovic N."/>
            <person name="Willems A."/>
            <person name="Pothier J.F."/>
        </authorList>
    </citation>
    <scope>NUCLEOTIDE SEQUENCE [LARGE SCALE GENOMIC DNA]</scope>
    <source>
        <strain evidence="9 10">F5.1</strain>
    </source>
</reference>
<evidence type="ECO:0000259" key="7">
    <source>
        <dbReference type="Pfam" id="PF00370"/>
    </source>
</evidence>
<gene>
    <name evidence="9" type="ORF">ADU59_14320</name>
</gene>
<comment type="caution">
    <text evidence="9">The sequence shown here is derived from an EMBL/GenBank/DDBJ whole genome shotgun (WGS) entry which is preliminary data.</text>
</comment>
<evidence type="ECO:0000313" key="10">
    <source>
        <dbReference type="Proteomes" id="UP000093111"/>
    </source>
</evidence>
<dbReference type="InterPro" id="IPR018485">
    <property type="entry name" value="FGGY_C"/>
</dbReference>
<dbReference type="EMBL" id="LGLV01000008">
    <property type="protein sequence ID" value="OBZ94968.1"/>
    <property type="molecule type" value="Genomic_DNA"/>
</dbReference>
<keyword evidence="10" id="KW-1185">Reference proteome</keyword>
<dbReference type="GO" id="GO:0019569">
    <property type="term" value="P:L-arabinose catabolic process to D-xylulose 5-phosphate"/>
    <property type="evidence" value="ECO:0007669"/>
    <property type="project" value="InterPro"/>
</dbReference>
<feature type="domain" description="Carbohydrate kinase FGGY N-terminal" evidence="7">
    <location>
        <begin position="4"/>
        <end position="247"/>
    </location>
</feature>
<dbReference type="PANTHER" id="PTHR43435">
    <property type="entry name" value="RIBULOKINASE"/>
    <property type="match status" value="1"/>
</dbReference>
<dbReference type="CDD" id="cd07781">
    <property type="entry name" value="ASKHA_NBD_FGGY_L-RBK"/>
    <property type="match status" value="1"/>
</dbReference>
<keyword evidence="2" id="KW-0547">Nucleotide-binding</keyword>
<keyword evidence="5" id="KW-0054">Arabinose catabolism</keyword>
<keyword evidence="3 9" id="KW-0418">Kinase</keyword>
<evidence type="ECO:0000256" key="2">
    <source>
        <dbReference type="ARBA" id="ARBA00022741"/>
    </source>
</evidence>
<dbReference type="InterPro" id="IPR043129">
    <property type="entry name" value="ATPase_NBD"/>
</dbReference>
<dbReference type="GO" id="GO:0005524">
    <property type="term" value="F:ATP binding"/>
    <property type="evidence" value="ECO:0007669"/>
    <property type="project" value="UniProtKB-KW"/>
</dbReference>
<dbReference type="RefSeq" id="WP_068954791.1">
    <property type="nucleotide sequence ID" value="NZ_LGLV01000008.1"/>
</dbReference>
<keyword evidence="1" id="KW-0808">Transferase</keyword>
<dbReference type="Pfam" id="PF02782">
    <property type="entry name" value="FGGY_C"/>
    <property type="match status" value="1"/>
</dbReference>
<sequence>MTRVLSFDFGTGGVRAGVYDVGKKAMVASAEAAYATDFPRAGWAEQQPGDWWAALLSAGARAVSQSGSSEIAAICVATTASTVAICKDNGEPIHPAILWMDCRAAEEAQATQAVKHPVMAYSGGSDAVEWLVPKAMWLARNKPEVYQQADIICEALDFINHGLTGLWVGSRMNAACKWNYDSARAEFVPEIYNELGVPDLIDKLPQRIIPVGDAIAPLRDEVARALGITSQVLVAQGGIDAHIGMLGAGTVAVGGMLIIGGTSVVHLTHLAGQGDVTGFWGPYPHALVDDHWLVEAGQVSAGSILNWLSGRIFGLDEAGHQALIREVMTSADRSSGLLTLDYWMGNRTPYRDANLRGAILGLSLGHGRADIYASAVDSIALGSANVLAVLKERGIEVGKIVMAGGICKNPLWLQATVDAIGRPVGVAREDNLSLIGAAICSAHALGLFPDLIAASQACAVPTEELLPDAARSRRYDEALELYRDTTKALTPAFHTLSQRQAQRGRP</sequence>
<evidence type="ECO:0000256" key="5">
    <source>
        <dbReference type="ARBA" id="ARBA00022935"/>
    </source>
</evidence>
<evidence type="ECO:0000256" key="4">
    <source>
        <dbReference type="ARBA" id="ARBA00022840"/>
    </source>
</evidence>
<feature type="domain" description="Carbohydrate kinase FGGY C-terminal" evidence="8">
    <location>
        <begin position="257"/>
        <end position="444"/>
    </location>
</feature>
<dbReference type="STRING" id="1612624.ADU59_14320"/>
<dbReference type="InterPro" id="IPR000577">
    <property type="entry name" value="Carb_kinase_FGGY"/>
</dbReference>
<accession>A0A1C7P173</accession>
<evidence type="ECO:0000259" key="8">
    <source>
        <dbReference type="Pfam" id="PF02782"/>
    </source>
</evidence>
<organism evidence="9 10">
    <name type="scientific">Pararhizobium polonicum</name>
    <dbReference type="NCBI Taxonomy" id="1612624"/>
    <lineage>
        <taxon>Bacteria</taxon>
        <taxon>Pseudomonadati</taxon>
        <taxon>Pseudomonadota</taxon>
        <taxon>Alphaproteobacteria</taxon>
        <taxon>Hyphomicrobiales</taxon>
        <taxon>Rhizobiaceae</taxon>
        <taxon>Rhizobium/Agrobacterium group</taxon>
        <taxon>Pararhizobium</taxon>
    </lineage>
</organism>
<dbReference type="Proteomes" id="UP000093111">
    <property type="component" value="Unassembled WGS sequence"/>
</dbReference>
<evidence type="ECO:0000256" key="1">
    <source>
        <dbReference type="ARBA" id="ARBA00022679"/>
    </source>
</evidence>
<keyword evidence="4" id="KW-0067">ATP-binding</keyword>
<dbReference type="OrthoDB" id="9805576at2"/>
<protein>
    <submittedName>
        <fullName evidence="9">Sugar kinase</fullName>
    </submittedName>
</protein>
<proteinExistence type="predicted"/>
<dbReference type="PIRSF" id="PIRSF000538">
    <property type="entry name" value="GlpK"/>
    <property type="match status" value="1"/>
</dbReference>
<dbReference type="Pfam" id="PF00370">
    <property type="entry name" value="FGGY_N"/>
    <property type="match status" value="1"/>
</dbReference>
<dbReference type="GO" id="GO:0005737">
    <property type="term" value="C:cytoplasm"/>
    <property type="evidence" value="ECO:0007669"/>
    <property type="project" value="TreeGrafter"/>
</dbReference>
<keyword evidence="6" id="KW-0119">Carbohydrate metabolism</keyword>
<dbReference type="GO" id="GO:0008741">
    <property type="term" value="F:ribulokinase activity"/>
    <property type="evidence" value="ECO:0007669"/>
    <property type="project" value="InterPro"/>
</dbReference>
<name>A0A1C7P173_9HYPH</name>
<dbReference type="InterPro" id="IPR018484">
    <property type="entry name" value="FGGY_N"/>
</dbReference>